<dbReference type="Pfam" id="PF08271">
    <property type="entry name" value="Zn_Ribbon_TF"/>
    <property type="match status" value="1"/>
</dbReference>
<name>A0A830G3V9_9EURY</name>
<feature type="binding site" evidence="8">
    <location>
        <position position="74"/>
    </location>
    <ligand>
        <name>Zn(2+)</name>
        <dbReference type="ChEBI" id="CHEBI:29105"/>
    </ligand>
</feature>
<keyword evidence="3 8" id="KW-0677">Repeat</keyword>
<feature type="repeat" description="2" evidence="8">
    <location>
        <begin position="255"/>
        <end position="336"/>
    </location>
</feature>
<dbReference type="InterPro" id="IPR023484">
    <property type="entry name" value="TFIIB_arc"/>
</dbReference>
<dbReference type="Pfam" id="PF00382">
    <property type="entry name" value="TFIIB"/>
    <property type="match status" value="2"/>
</dbReference>
<evidence type="ECO:0000259" key="9">
    <source>
        <dbReference type="SMART" id="SM00385"/>
    </source>
</evidence>
<evidence type="ECO:0000256" key="7">
    <source>
        <dbReference type="ARBA" id="ARBA00023163"/>
    </source>
</evidence>
<feature type="binding site" evidence="8">
    <location>
        <position position="55"/>
    </location>
    <ligand>
        <name>Zn(2+)</name>
        <dbReference type="ChEBI" id="CHEBI:29105"/>
    </ligand>
</feature>
<dbReference type="GO" id="GO:0008270">
    <property type="term" value="F:zinc ion binding"/>
    <property type="evidence" value="ECO:0007669"/>
    <property type="project" value="UniProtKB-UniRule"/>
</dbReference>
<sequence length="339" mass="37298">MMELWEQLAFIYPSMGEGLAVLASSLNTVRTMATRDIYETGFDEDVRTESSANQCPECDGRVTTNAVETICEDCGLVIDEQRIDHGPEWRGFDVDERERTGAPLTAARHDRGLSTEIGRGTDANGNELSGQKRRRLARMRREQTRGRFQSKAERNLAHGLSEVRRISSALELSETTRDQACQLFRSAQNEDLLQGRSIEAMAAASVYGACRCNEWPRTLDDITESARVKQSRVTNAYTTLNTELGLPAQPMTPSAFVPRLASELDVSDQIQQRARQLAEASESAGASTGVRPSRFAAACLYKAGCEQGQLLTQSAVAEVANVSSATVRTRRDTLDKLAV</sequence>
<comment type="caution">
    <text evidence="10">The sequence shown here is derived from an EMBL/GenBank/DDBJ whole genome shotgun (WGS) entry which is preliminary data.</text>
</comment>
<dbReference type="Gene3D" id="1.10.472.10">
    <property type="entry name" value="Cyclin-like"/>
    <property type="match status" value="1"/>
</dbReference>
<dbReference type="Proteomes" id="UP000614609">
    <property type="component" value="Unassembled WGS sequence"/>
</dbReference>
<proteinExistence type="inferred from homology"/>
<gene>
    <name evidence="8" type="primary">tfb</name>
    <name evidence="10" type="ORF">GCM10009017_25240</name>
    <name evidence="11" type="ORF">J2752_002610</name>
</gene>
<dbReference type="GO" id="GO:0070897">
    <property type="term" value="P:transcription preinitiation complex assembly"/>
    <property type="evidence" value="ECO:0007669"/>
    <property type="project" value="InterPro"/>
</dbReference>
<dbReference type="HAMAP" id="MF_00383">
    <property type="entry name" value="TF2B_arch"/>
    <property type="match status" value="1"/>
</dbReference>
<evidence type="ECO:0000313" key="11">
    <source>
        <dbReference type="EMBL" id="MBP1955681.1"/>
    </source>
</evidence>
<accession>A0A830G3V9</accession>
<dbReference type="PANTHER" id="PTHR11618">
    <property type="entry name" value="TRANSCRIPTION INITIATION FACTOR IIB-RELATED"/>
    <property type="match status" value="1"/>
</dbReference>
<evidence type="ECO:0000256" key="2">
    <source>
        <dbReference type="ARBA" id="ARBA00022723"/>
    </source>
</evidence>
<dbReference type="InterPro" id="IPR013150">
    <property type="entry name" value="TFIIB_cyclin"/>
</dbReference>
<evidence type="ECO:0000256" key="1">
    <source>
        <dbReference type="ARBA" id="ARBA00010857"/>
    </source>
</evidence>
<keyword evidence="4" id="KW-0863">Zinc-finger</keyword>
<dbReference type="EMBL" id="JAGGKO010000005">
    <property type="protein sequence ID" value="MBP1955681.1"/>
    <property type="molecule type" value="Genomic_DNA"/>
</dbReference>
<dbReference type="Proteomes" id="UP000765891">
    <property type="component" value="Unassembled WGS sequence"/>
</dbReference>
<dbReference type="AlphaFoldDB" id="A0A830G3V9"/>
<evidence type="ECO:0000256" key="6">
    <source>
        <dbReference type="ARBA" id="ARBA00023015"/>
    </source>
</evidence>
<feature type="binding site" evidence="8">
    <location>
        <position position="58"/>
    </location>
    <ligand>
        <name>Zn(2+)</name>
        <dbReference type="ChEBI" id="CHEBI:29105"/>
    </ligand>
</feature>
<dbReference type="Gene3D" id="1.10.472.170">
    <property type="match status" value="1"/>
</dbReference>
<dbReference type="PANTHER" id="PTHR11618:SF13">
    <property type="entry name" value="TRANSCRIPTION INITIATION FACTOR IIB"/>
    <property type="match status" value="1"/>
</dbReference>
<keyword evidence="2 8" id="KW-0479">Metal-binding</keyword>
<dbReference type="GO" id="GO:0017025">
    <property type="term" value="F:TBP-class protein binding"/>
    <property type="evidence" value="ECO:0007669"/>
    <property type="project" value="InterPro"/>
</dbReference>
<dbReference type="GO" id="GO:0097550">
    <property type="term" value="C:transcription preinitiation complex"/>
    <property type="evidence" value="ECO:0007669"/>
    <property type="project" value="TreeGrafter"/>
</dbReference>
<comment type="function">
    <text evidence="8">Stabilizes TBP binding to an archaeal box-A promoter. Also responsible for recruiting RNA polymerase II to the pre-initiation complex (DNA-TBP-TFIIB).</text>
</comment>
<keyword evidence="5 8" id="KW-0862">Zinc</keyword>
<evidence type="ECO:0000256" key="5">
    <source>
        <dbReference type="ARBA" id="ARBA00022833"/>
    </source>
</evidence>
<dbReference type="InterPro" id="IPR013137">
    <property type="entry name" value="Znf_TFIIB"/>
</dbReference>
<keyword evidence="12" id="KW-1185">Reference proteome</keyword>
<dbReference type="PRINTS" id="PR00685">
    <property type="entry name" value="TIFACTORIIB"/>
</dbReference>
<dbReference type="InterPro" id="IPR036915">
    <property type="entry name" value="Cyclin-like_sf"/>
</dbReference>
<dbReference type="SUPFAM" id="SSF57783">
    <property type="entry name" value="Zinc beta-ribbon"/>
    <property type="match status" value="1"/>
</dbReference>
<reference evidence="10" key="2">
    <citation type="submission" date="2020-09" db="EMBL/GenBank/DDBJ databases">
        <authorList>
            <person name="Sun Q."/>
            <person name="Ohkuma M."/>
        </authorList>
    </citation>
    <scope>NUCLEOTIDE SEQUENCE</scope>
    <source>
        <strain evidence="10">JCM 16108</strain>
    </source>
</reference>
<evidence type="ECO:0000256" key="8">
    <source>
        <dbReference type="HAMAP-Rule" id="MF_00383"/>
    </source>
</evidence>
<evidence type="ECO:0000313" key="12">
    <source>
        <dbReference type="Proteomes" id="UP000614609"/>
    </source>
</evidence>
<dbReference type="SUPFAM" id="SSF47954">
    <property type="entry name" value="Cyclin-like"/>
    <property type="match status" value="2"/>
</dbReference>
<keyword evidence="7 8" id="KW-0804">Transcription</keyword>
<feature type="domain" description="Cyclin-like" evidence="9">
    <location>
        <begin position="161"/>
        <end position="242"/>
    </location>
</feature>
<feature type="domain" description="Cyclin-like" evidence="9">
    <location>
        <begin position="255"/>
        <end position="339"/>
    </location>
</feature>
<keyword evidence="6 8" id="KW-0805">Transcription regulation</keyword>
<dbReference type="EMBL" id="BMOO01000006">
    <property type="protein sequence ID" value="GGM74202.1"/>
    <property type="molecule type" value="Genomic_DNA"/>
</dbReference>
<feature type="repeat" description="1" evidence="8">
    <location>
        <begin position="161"/>
        <end position="244"/>
    </location>
</feature>
<reference evidence="10" key="1">
    <citation type="journal article" date="2014" name="Int. J. Syst. Evol. Microbiol.">
        <title>Complete genome sequence of Corynebacterium casei LMG S-19264T (=DSM 44701T), isolated from a smear-ripened cheese.</title>
        <authorList>
            <consortium name="US DOE Joint Genome Institute (JGI-PGF)"/>
            <person name="Walter F."/>
            <person name="Albersmeier A."/>
            <person name="Kalinowski J."/>
            <person name="Ruckert C."/>
        </authorList>
    </citation>
    <scope>NUCLEOTIDE SEQUENCE</scope>
    <source>
        <strain evidence="10">JCM 16108</strain>
    </source>
</reference>
<dbReference type="SMART" id="SM00385">
    <property type="entry name" value="CYCLIN"/>
    <property type="match status" value="2"/>
</dbReference>
<dbReference type="InterPro" id="IPR000812">
    <property type="entry name" value="TFIIB"/>
</dbReference>
<evidence type="ECO:0000256" key="4">
    <source>
        <dbReference type="ARBA" id="ARBA00022771"/>
    </source>
</evidence>
<evidence type="ECO:0000256" key="3">
    <source>
        <dbReference type="ARBA" id="ARBA00022737"/>
    </source>
</evidence>
<reference evidence="11" key="3">
    <citation type="submission" date="2021-03" db="EMBL/GenBank/DDBJ databases">
        <title>Genomic Encyclopedia of Type Strains, Phase IV (KMG-IV): sequencing the most valuable type-strain genomes for metagenomic binning, comparative biology and taxonomic classification.</title>
        <authorList>
            <person name="Goeker M."/>
        </authorList>
    </citation>
    <scope>NUCLEOTIDE SEQUENCE</scope>
    <source>
        <strain evidence="11">DSM 22443</strain>
    </source>
</reference>
<protein>
    <recommendedName>
        <fullName evidence="8">Transcription initiation factor IIB</fullName>
        <shortName evidence="8">TFIIB</shortName>
    </recommendedName>
</protein>
<feature type="binding site" evidence="8">
    <location>
        <position position="71"/>
    </location>
    <ligand>
        <name>Zn(2+)</name>
        <dbReference type="ChEBI" id="CHEBI:29105"/>
    </ligand>
</feature>
<evidence type="ECO:0000313" key="10">
    <source>
        <dbReference type="EMBL" id="GGM74202.1"/>
    </source>
</evidence>
<dbReference type="InterPro" id="IPR013763">
    <property type="entry name" value="Cyclin-like_dom"/>
</dbReference>
<organism evidence="10 12">
    <name type="scientific">Halarchaeum rubridurum</name>
    <dbReference type="NCBI Taxonomy" id="489911"/>
    <lineage>
        <taxon>Archaea</taxon>
        <taxon>Methanobacteriati</taxon>
        <taxon>Methanobacteriota</taxon>
        <taxon>Stenosarchaea group</taxon>
        <taxon>Halobacteria</taxon>
        <taxon>Halobacteriales</taxon>
        <taxon>Halobacteriaceae</taxon>
    </lineage>
</organism>
<dbReference type="GO" id="GO:0003700">
    <property type="term" value="F:DNA-binding transcription factor activity"/>
    <property type="evidence" value="ECO:0007669"/>
    <property type="project" value="UniProtKB-UniRule"/>
</dbReference>
<comment type="similarity">
    <text evidence="1 8">Belongs to the TFIIB family.</text>
</comment>